<dbReference type="EMBL" id="UOFX01000051">
    <property type="protein sequence ID" value="VAX09350.1"/>
    <property type="molecule type" value="Genomic_DNA"/>
</dbReference>
<dbReference type="Gene3D" id="3.30.2310.20">
    <property type="entry name" value="RelE-like"/>
    <property type="match status" value="1"/>
</dbReference>
<dbReference type="NCBIfam" id="TIGR02385">
    <property type="entry name" value="RelE_StbE"/>
    <property type="match status" value="1"/>
</dbReference>
<protein>
    <recommendedName>
        <fullName evidence="3">RelE/StbE replicon stabilization toxin</fullName>
    </recommendedName>
</protein>
<dbReference type="InterPro" id="IPR007712">
    <property type="entry name" value="RelE/ParE_toxin"/>
</dbReference>
<dbReference type="Pfam" id="PF05016">
    <property type="entry name" value="ParE_toxin"/>
    <property type="match status" value="1"/>
</dbReference>
<evidence type="ECO:0000256" key="1">
    <source>
        <dbReference type="ARBA" id="ARBA00022649"/>
    </source>
</evidence>
<dbReference type="AlphaFoldDB" id="A0A3B1BFZ1"/>
<gene>
    <name evidence="2" type="ORF">MNBD_GAMMA26-1878</name>
</gene>
<name>A0A3B1BFZ1_9ZZZZ</name>
<dbReference type="SUPFAM" id="SSF143011">
    <property type="entry name" value="RelE-like"/>
    <property type="match status" value="1"/>
</dbReference>
<evidence type="ECO:0000313" key="2">
    <source>
        <dbReference type="EMBL" id="VAX09350.1"/>
    </source>
</evidence>
<sequence length="88" mass="10574">MTWTVEWDDRARRELRQLDQQVQRDVLKYFSGRIATGKDPRSFGKPLQHELQGLWRYRIGNYRAICHIDNDHLVVLVVAIGHRRQVYQ</sequence>
<accession>A0A3B1BFZ1</accession>
<organism evidence="2">
    <name type="scientific">hydrothermal vent metagenome</name>
    <dbReference type="NCBI Taxonomy" id="652676"/>
    <lineage>
        <taxon>unclassified sequences</taxon>
        <taxon>metagenomes</taxon>
        <taxon>ecological metagenomes</taxon>
    </lineage>
</organism>
<evidence type="ECO:0008006" key="3">
    <source>
        <dbReference type="Google" id="ProtNLM"/>
    </source>
</evidence>
<dbReference type="PANTHER" id="PTHR35601:SF1">
    <property type="entry name" value="TOXIN RELE"/>
    <property type="match status" value="1"/>
</dbReference>
<proteinExistence type="predicted"/>
<dbReference type="PANTHER" id="PTHR35601">
    <property type="entry name" value="TOXIN RELE"/>
    <property type="match status" value="1"/>
</dbReference>
<keyword evidence="1" id="KW-1277">Toxin-antitoxin system</keyword>
<reference evidence="2" key="1">
    <citation type="submission" date="2018-06" db="EMBL/GenBank/DDBJ databases">
        <authorList>
            <person name="Zhirakovskaya E."/>
        </authorList>
    </citation>
    <scope>NUCLEOTIDE SEQUENCE</scope>
</reference>
<dbReference type="InterPro" id="IPR035093">
    <property type="entry name" value="RelE/ParE_toxin_dom_sf"/>
</dbReference>